<protein>
    <submittedName>
        <fullName evidence="3">Uncharacterized protein LOC113912371</fullName>
    </submittedName>
</protein>
<evidence type="ECO:0000313" key="3">
    <source>
        <dbReference type="RefSeq" id="XP_035579764.1"/>
    </source>
</evidence>
<dbReference type="KEGG" id="zca:113912371"/>
<organism evidence="2 3">
    <name type="scientific">Zalophus californianus</name>
    <name type="common">California sealion</name>
    <dbReference type="NCBI Taxonomy" id="9704"/>
    <lineage>
        <taxon>Eukaryota</taxon>
        <taxon>Metazoa</taxon>
        <taxon>Chordata</taxon>
        <taxon>Craniata</taxon>
        <taxon>Vertebrata</taxon>
        <taxon>Euteleostomi</taxon>
        <taxon>Mammalia</taxon>
        <taxon>Eutheria</taxon>
        <taxon>Laurasiatheria</taxon>
        <taxon>Carnivora</taxon>
        <taxon>Caniformia</taxon>
        <taxon>Pinnipedia</taxon>
        <taxon>Otariidae</taxon>
        <taxon>Zalophus</taxon>
    </lineage>
</organism>
<reference evidence="3" key="1">
    <citation type="submission" date="2025-08" db="UniProtKB">
        <authorList>
            <consortium name="RefSeq"/>
        </authorList>
    </citation>
    <scope>IDENTIFICATION</scope>
    <source>
        <tissue evidence="3">Blood</tissue>
    </source>
</reference>
<accession>A0A6P9F1S4</accession>
<evidence type="ECO:0000313" key="2">
    <source>
        <dbReference type="Proteomes" id="UP000515165"/>
    </source>
</evidence>
<feature type="region of interest" description="Disordered" evidence="1">
    <location>
        <begin position="86"/>
        <end position="143"/>
    </location>
</feature>
<dbReference type="Proteomes" id="UP000515165">
    <property type="component" value="Chromosome 14"/>
</dbReference>
<name>A0A6P9F1S4_ZALCA</name>
<feature type="compositionally biased region" description="Pro residues" evidence="1">
    <location>
        <begin position="24"/>
        <end position="42"/>
    </location>
</feature>
<feature type="compositionally biased region" description="Low complexity" evidence="1">
    <location>
        <begin position="1"/>
        <end position="11"/>
    </location>
</feature>
<dbReference type="AlphaFoldDB" id="A0A6P9F1S4"/>
<keyword evidence="2" id="KW-1185">Reference proteome</keyword>
<evidence type="ECO:0000256" key="1">
    <source>
        <dbReference type="SAM" id="MobiDB-lite"/>
    </source>
</evidence>
<sequence length="233" mass="24799">MRNLTRQAQRAGSRRAGARGPSDASPPCPAPPRPASAPPARVPAPRDCGRRAGSGTLRRAQVRARRLGAELVWPRRQALRGCAGRTKGGACGRAVRGNQGLRRGLDSHLPTEKSDPALSGRRRGSAGLEAASGPRGRVGGRPGMEQRLPWRRAAATAAAAAGFQCDAAPDLGEGVNPDGWEVGCSASLVHINRRCYFSKSFYLGYSIYSLNNPAEVLEVILDISLFLVHCFQK</sequence>
<dbReference type="RefSeq" id="XP_035579764.1">
    <property type="nucleotide sequence ID" value="XM_035723871.1"/>
</dbReference>
<proteinExistence type="predicted"/>
<feature type="compositionally biased region" description="Basic and acidic residues" evidence="1">
    <location>
        <begin position="103"/>
        <end position="115"/>
    </location>
</feature>
<feature type="region of interest" description="Disordered" evidence="1">
    <location>
        <begin position="1"/>
        <end position="59"/>
    </location>
</feature>
<dbReference type="GeneID" id="113912371"/>
<gene>
    <name evidence="3" type="primary">LOC113912371</name>
</gene>